<name>A0A5C4VZ27_9ACTN</name>
<dbReference type="EMBL" id="VDMP01000023">
    <property type="protein sequence ID" value="TNM40399.1"/>
    <property type="molecule type" value="Genomic_DNA"/>
</dbReference>
<feature type="region of interest" description="Disordered" evidence="1">
    <location>
        <begin position="283"/>
        <end position="304"/>
    </location>
</feature>
<dbReference type="OrthoDB" id="3768524at2"/>
<proteinExistence type="predicted"/>
<accession>A0A5C4VZ27</accession>
<organism evidence="3 4">
    <name type="scientific">Nocardioides albidus</name>
    <dbReference type="NCBI Taxonomy" id="1517589"/>
    <lineage>
        <taxon>Bacteria</taxon>
        <taxon>Bacillati</taxon>
        <taxon>Actinomycetota</taxon>
        <taxon>Actinomycetes</taxon>
        <taxon>Propionibacteriales</taxon>
        <taxon>Nocardioidaceae</taxon>
        <taxon>Nocardioides</taxon>
    </lineage>
</organism>
<comment type="caution">
    <text evidence="3">The sequence shown here is derived from an EMBL/GenBank/DDBJ whole genome shotgun (WGS) entry which is preliminary data.</text>
</comment>
<feature type="transmembrane region" description="Helical" evidence="2">
    <location>
        <begin position="6"/>
        <end position="28"/>
    </location>
</feature>
<keyword evidence="2" id="KW-1133">Transmembrane helix</keyword>
<feature type="compositionally biased region" description="Basic and acidic residues" evidence="1">
    <location>
        <begin position="293"/>
        <end position="302"/>
    </location>
</feature>
<evidence type="ECO:0000256" key="2">
    <source>
        <dbReference type="SAM" id="Phobius"/>
    </source>
</evidence>
<dbReference type="Proteomes" id="UP000313231">
    <property type="component" value="Unassembled WGS sequence"/>
</dbReference>
<evidence type="ECO:0000313" key="3">
    <source>
        <dbReference type="EMBL" id="TNM40399.1"/>
    </source>
</evidence>
<dbReference type="AlphaFoldDB" id="A0A5C4VZ27"/>
<reference evidence="3 4" key="1">
    <citation type="journal article" date="2016" name="Int. J. Syst. Evol. Microbiol.">
        <title>Nocardioides albidus sp. nov., an actinobacterium isolated from garden soil.</title>
        <authorList>
            <person name="Singh H."/>
            <person name="Du J."/>
            <person name="Trinh H."/>
            <person name="Won K."/>
            <person name="Yang J.E."/>
            <person name="Yin C."/>
            <person name="Kook M."/>
            <person name="Yi T.H."/>
        </authorList>
    </citation>
    <scope>NUCLEOTIDE SEQUENCE [LARGE SCALE GENOMIC DNA]</scope>
    <source>
        <strain evidence="3 4">CCTCC AB 2015297</strain>
    </source>
</reference>
<keyword evidence="4" id="KW-1185">Reference proteome</keyword>
<evidence type="ECO:0000313" key="4">
    <source>
        <dbReference type="Proteomes" id="UP000313231"/>
    </source>
</evidence>
<dbReference type="RefSeq" id="WP_139622745.1">
    <property type="nucleotide sequence ID" value="NZ_VDMP01000023.1"/>
</dbReference>
<gene>
    <name evidence="3" type="ORF">FHP29_10090</name>
</gene>
<keyword evidence="2" id="KW-0812">Transmembrane</keyword>
<feature type="region of interest" description="Disordered" evidence="1">
    <location>
        <begin position="328"/>
        <end position="351"/>
    </location>
</feature>
<evidence type="ECO:0000256" key="1">
    <source>
        <dbReference type="SAM" id="MobiDB-lite"/>
    </source>
</evidence>
<sequence length="351" mass="36976">MLGSRTIAWTAVVAALVFVAAGVALVALRDGGELEAGFVAEGTSGKTMTHEVEVQLPIGTVRLASGEPLEEIADRRVGRHGDGTVRAAGGATIVPVAWSFRPTLSYNDVLGYPTTFSLAVTAGGERTDLGEPDVDLHEATDSGLFPEASLIAVVAGDGDDLGFEVTYEGEAQSVAMATGKVEAGRAAALYPDGPQTYGTDGDCDARSAATSPDEIRYVSPDAGALYCRVDPIMRTPYLPDLGWASDGHVWHVVEVTVTAPRKVTWLPTGARYRVERDPVTVSLAGSEPVRGPRSNDDRETRKGTWIFDSPIDPAVSTLHLSAPMRAVRPSTTADGPASVDLGVDQTFELKQ</sequence>
<protein>
    <submittedName>
        <fullName evidence="3">Uncharacterized protein</fullName>
    </submittedName>
</protein>
<keyword evidence="2" id="KW-0472">Membrane</keyword>